<dbReference type="Proteomes" id="UP000000263">
    <property type="component" value="Chromosome"/>
</dbReference>
<dbReference type="AlphaFoldDB" id="A7NNY2"/>
<sequence length="390" mass="43517">MASKGIFGRNDQSARYAAASLVLGLMFVSLVVIYLTVPQNDTVTLLCVVIMAVSLLIALNGDWNEIGMMAAFAALTSLMASYFLGRDVLGDTGGVLFPLVWIGVLLYVFRWISSHTVVVPEDHAIMVARFYSGSLYRLQPPLAPPLIPLLERRVATIPLYELSHDVKVAKINTGGSHSIDEVEVHLRYRVKNPEFALANIPNRGQIQNDVAREMGRDLERARLDVAFWEKLLARQLTHEVDDIVREVIFAETKSATDAYQKRHHISREVLRRLNELTQRWGVVVTRVDIDYFSVPEDRFRSPDPDGPVKQEVKRILETSKAEAQAEAERIRNIVRVLREEGIEISPEIIGALLIPEWTGEIEALPPPATMQPSSNKPGNGGAKPGNATRQ</sequence>
<feature type="transmembrane region" description="Helical" evidence="3">
    <location>
        <begin position="16"/>
        <end position="37"/>
    </location>
</feature>
<evidence type="ECO:0000259" key="4">
    <source>
        <dbReference type="Pfam" id="PF01145"/>
    </source>
</evidence>
<evidence type="ECO:0000313" key="6">
    <source>
        <dbReference type="Proteomes" id="UP000000263"/>
    </source>
</evidence>
<evidence type="ECO:0000256" key="1">
    <source>
        <dbReference type="SAM" id="Coils"/>
    </source>
</evidence>
<dbReference type="RefSeq" id="WP_012121701.1">
    <property type="nucleotide sequence ID" value="NC_009767.1"/>
</dbReference>
<dbReference type="OrthoDB" id="9809197at2"/>
<keyword evidence="3" id="KW-0812">Transmembrane</keyword>
<dbReference type="eggNOG" id="COG0330">
    <property type="taxonomic scope" value="Bacteria"/>
</dbReference>
<organism evidence="5 6">
    <name type="scientific">Roseiflexus castenholzii (strain DSM 13941 / HLO8)</name>
    <dbReference type="NCBI Taxonomy" id="383372"/>
    <lineage>
        <taxon>Bacteria</taxon>
        <taxon>Bacillati</taxon>
        <taxon>Chloroflexota</taxon>
        <taxon>Chloroflexia</taxon>
        <taxon>Chloroflexales</taxon>
        <taxon>Roseiflexineae</taxon>
        <taxon>Roseiflexaceae</taxon>
        <taxon>Roseiflexus</taxon>
    </lineage>
</organism>
<feature type="transmembrane region" description="Helical" evidence="3">
    <location>
        <begin position="43"/>
        <end position="59"/>
    </location>
</feature>
<keyword evidence="3" id="KW-1133">Transmembrane helix</keyword>
<feature type="transmembrane region" description="Helical" evidence="3">
    <location>
        <begin position="66"/>
        <end position="83"/>
    </location>
</feature>
<dbReference type="Gene3D" id="3.30.479.30">
    <property type="entry name" value="Band 7 domain"/>
    <property type="match status" value="1"/>
</dbReference>
<dbReference type="HOGENOM" id="CLU_707653_0_0_0"/>
<feature type="transmembrane region" description="Helical" evidence="3">
    <location>
        <begin position="95"/>
        <end position="112"/>
    </location>
</feature>
<protein>
    <submittedName>
        <fullName evidence="5">Band 7 protein</fullName>
    </submittedName>
</protein>
<evidence type="ECO:0000313" key="5">
    <source>
        <dbReference type="EMBL" id="ABU59277.1"/>
    </source>
</evidence>
<feature type="coiled-coil region" evidence="1">
    <location>
        <begin position="313"/>
        <end position="340"/>
    </location>
</feature>
<evidence type="ECO:0000256" key="3">
    <source>
        <dbReference type="SAM" id="Phobius"/>
    </source>
</evidence>
<dbReference type="Pfam" id="PF01145">
    <property type="entry name" value="Band_7"/>
    <property type="match status" value="1"/>
</dbReference>
<dbReference type="InterPro" id="IPR001107">
    <property type="entry name" value="Band_7"/>
</dbReference>
<gene>
    <name evidence="5" type="ordered locus">Rcas_3223</name>
</gene>
<dbReference type="EMBL" id="CP000804">
    <property type="protein sequence ID" value="ABU59277.1"/>
    <property type="molecule type" value="Genomic_DNA"/>
</dbReference>
<reference evidence="5 6" key="1">
    <citation type="submission" date="2007-08" db="EMBL/GenBank/DDBJ databases">
        <title>Complete sequence of Roseiflexus castenholzii DSM 13941.</title>
        <authorList>
            <consortium name="US DOE Joint Genome Institute"/>
            <person name="Copeland A."/>
            <person name="Lucas S."/>
            <person name="Lapidus A."/>
            <person name="Barry K."/>
            <person name="Glavina del Rio T."/>
            <person name="Dalin E."/>
            <person name="Tice H."/>
            <person name="Pitluck S."/>
            <person name="Thompson L.S."/>
            <person name="Brettin T."/>
            <person name="Bruce D."/>
            <person name="Detter J.C."/>
            <person name="Han C."/>
            <person name="Tapia R."/>
            <person name="Schmutz J."/>
            <person name="Larimer F."/>
            <person name="Land M."/>
            <person name="Hauser L."/>
            <person name="Kyrpides N."/>
            <person name="Mikhailova N."/>
            <person name="Bryant D.A."/>
            <person name="Hanada S."/>
            <person name="Tsukatani Y."/>
            <person name="Richardson P."/>
        </authorList>
    </citation>
    <scope>NUCLEOTIDE SEQUENCE [LARGE SCALE GENOMIC DNA]</scope>
    <source>
        <strain evidence="6">DSM 13941 / HLO8</strain>
    </source>
</reference>
<name>A7NNY2_ROSCS</name>
<feature type="domain" description="Band 7" evidence="4">
    <location>
        <begin position="118"/>
        <end position="327"/>
    </location>
</feature>
<dbReference type="STRING" id="383372.Rcas_3223"/>
<proteinExistence type="predicted"/>
<keyword evidence="6" id="KW-1185">Reference proteome</keyword>
<dbReference type="InterPro" id="IPR036013">
    <property type="entry name" value="Band_7/SPFH_dom_sf"/>
</dbReference>
<dbReference type="SUPFAM" id="SSF117892">
    <property type="entry name" value="Band 7/SPFH domain"/>
    <property type="match status" value="1"/>
</dbReference>
<accession>A7NNY2</accession>
<dbReference type="KEGG" id="rca:Rcas_3223"/>
<keyword evidence="1" id="KW-0175">Coiled coil</keyword>
<evidence type="ECO:0000256" key="2">
    <source>
        <dbReference type="SAM" id="MobiDB-lite"/>
    </source>
</evidence>
<feature type="region of interest" description="Disordered" evidence="2">
    <location>
        <begin position="363"/>
        <end position="390"/>
    </location>
</feature>
<keyword evidence="3" id="KW-0472">Membrane</keyword>